<feature type="transmembrane region" description="Helical" evidence="6">
    <location>
        <begin position="7"/>
        <end position="28"/>
    </location>
</feature>
<dbReference type="STRING" id="207559.Dde_1595"/>
<dbReference type="AlphaFoldDB" id="Q311K4"/>
<dbReference type="HOGENOM" id="CLU_038944_4_1_7"/>
<feature type="transmembrane region" description="Helical" evidence="6">
    <location>
        <begin position="189"/>
        <end position="210"/>
    </location>
</feature>
<keyword evidence="4 6" id="KW-1133">Transmembrane helix</keyword>
<evidence type="ECO:0000256" key="5">
    <source>
        <dbReference type="ARBA" id="ARBA00023136"/>
    </source>
</evidence>
<name>Q311K4_OLEA2</name>
<proteinExistence type="inferred from homology"/>
<evidence type="ECO:0000256" key="4">
    <source>
        <dbReference type="ARBA" id="ARBA00022989"/>
    </source>
</evidence>
<dbReference type="InterPro" id="IPR032816">
    <property type="entry name" value="VTT_dom"/>
</dbReference>
<reference evidence="8 9" key="1">
    <citation type="journal article" date="2011" name="J. Bacteriol.">
        <title>Complete genome sequence and updated annotation of Desulfovibrio alaskensis G20.</title>
        <authorList>
            <person name="Hauser L.J."/>
            <person name="Land M.L."/>
            <person name="Brown S.D."/>
            <person name="Larimer F."/>
            <person name="Keller K.L."/>
            <person name="Rapp-Giles B.J."/>
            <person name="Price M.N."/>
            <person name="Lin M."/>
            <person name="Bruce D.C."/>
            <person name="Detter J.C."/>
            <person name="Tapia R."/>
            <person name="Han C.S."/>
            <person name="Goodwin L.A."/>
            <person name="Cheng J.F."/>
            <person name="Pitluck S."/>
            <person name="Copeland A."/>
            <person name="Lucas S."/>
            <person name="Nolan M."/>
            <person name="Lapidus A.L."/>
            <person name="Palumbo A.V."/>
            <person name="Wall J.D."/>
        </authorList>
    </citation>
    <scope>NUCLEOTIDE SEQUENCE [LARGE SCALE GENOMIC DNA]</scope>
    <source>
        <strain evidence="9">ATCC BAA 1058 / DSM 17464 / G20</strain>
    </source>
</reference>
<feature type="domain" description="VTT" evidence="7">
    <location>
        <begin position="67"/>
        <end position="182"/>
    </location>
</feature>
<accession>Q311K4</accession>
<comment type="similarity">
    <text evidence="6">Belongs to the TVP38/TMEM64 family.</text>
</comment>
<keyword evidence="2 6" id="KW-1003">Cell membrane</keyword>
<dbReference type="eggNOG" id="COG0398">
    <property type="taxonomic scope" value="Bacteria"/>
</dbReference>
<evidence type="ECO:0000259" key="7">
    <source>
        <dbReference type="Pfam" id="PF09335"/>
    </source>
</evidence>
<dbReference type="RefSeq" id="WP_011367550.1">
    <property type="nucleotide sequence ID" value="NC_007519.1"/>
</dbReference>
<evidence type="ECO:0000256" key="3">
    <source>
        <dbReference type="ARBA" id="ARBA00022692"/>
    </source>
</evidence>
<gene>
    <name evidence="8" type="ordered locus">Dde_1595</name>
</gene>
<dbReference type="KEGG" id="dde:Dde_1595"/>
<comment type="caution">
    <text evidence="6">Lacks conserved residue(s) required for the propagation of feature annotation.</text>
</comment>
<evidence type="ECO:0000313" key="8">
    <source>
        <dbReference type="EMBL" id="ABB38392.1"/>
    </source>
</evidence>
<keyword evidence="3 6" id="KW-0812">Transmembrane</keyword>
<keyword evidence="9" id="KW-1185">Reference proteome</keyword>
<feature type="transmembrane region" description="Helical" evidence="6">
    <location>
        <begin position="48"/>
        <end position="66"/>
    </location>
</feature>
<evidence type="ECO:0000256" key="2">
    <source>
        <dbReference type="ARBA" id="ARBA00022475"/>
    </source>
</evidence>
<organism evidence="8 9">
    <name type="scientific">Oleidesulfovibrio alaskensis (strain ATCC BAA-1058 / DSM 17464 / G20)</name>
    <name type="common">Desulfovibrio alaskensis</name>
    <dbReference type="NCBI Taxonomy" id="207559"/>
    <lineage>
        <taxon>Bacteria</taxon>
        <taxon>Pseudomonadati</taxon>
        <taxon>Thermodesulfobacteriota</taxon>
        <taxon>Desulfovibrionia</taxon>
        <taxon>Desulfovibrionales</taxon>
        <taxon>Desulfovibrionaceae</taxon>
        <taxon>Oleidesulfovibrio</taxon>
    </lineage>
</organism>
<feature type="transmembrane region" description="Helical" evidence="6">
    <location>
        <begin position="78"/>
        <end position="103"/>
    </location>
</feature>
<dbReference type="GO" id="GO:0005886">
    <property type="term" value="C:plasma membrane"/>
    <property type="evidence" value="ECO:0007669"/>
    <property type="project" value="UniProtKB-SubCell"/>
</dbReference>
<sequence length="227" mass="24672">MNKKNKAVAKTFMIFAALAAVIYAVHAAGLDTMFDTAWVDTHIRGRGVWGYVLFLLVSGGLTAVGAPRQFVSFLAGYAFGALMGTVWGVLGTTLGCAFVFGWARVAGRGYVLKKHGRRIERLNNFIERNPFSMTLVIRCLPVGNNLLTNLAAGVSNIPAATFIGGSFIGYIPQTLIFALLGSGVRVDPVWRTTISGLLFAVSTLLGWMLYRRYRVEKTLDDPENGSE</sequence>
<evidence type="ECO:0000256" key="6">
    <source>
        <dbReference type="RuleBase" id="RU366058"/>
    </source>
</evidence>
<dbReference type="InterPro" id="IPR015414">
    <property type="entry name" value="TMEM64"/>
</dbReference>
<dbReference type="PANTHER" id="PTHR12677:SF59">
    <property type="entry name" value="GOLGI APPARATUS MEMBRANE PROTEIN TVP38-RELATED"/>
    <property type="match status" value="1"/>
</dbReference>
<keyword evidence="5 6" id="KW-0472">Membrane</keyword>
<evidence type="ECO:0000313" key="9">
    <source>
        <dbReference type="Proteomes" id="UP000002710"/>
    </source>
</evidence>
<comment type="subcellular location">
    <subcellularLocation>
        <location evidence="1 6">Cell membrane</location>
        <topology evidence="1 6">Multi-pass membrane protein</topology>
    </subcellularLocation>
</comment>
<evidence type="ECO:0000256" key="1">
    <source>
        <dbReference type="ARBA" id="ARBA00004651"/>
    </source>
</evidence>
<dbReference type="Pfam" id="PF09335">
    <property type="entry name" value="VTT_dom"/>
    <property type="match status" value="1"/>
</dbReference>
<dbReference type="Proteomes" id="UP000002710">
    <property type="component" value="Chromosome"/>
</dbReference>
<protein>
    <recommendedName>
        <fullName evidence="6">TVP38/TMEM64 family membrane protein</fullName>
    </recommendedName>
</protein>
<dbReference type="EMBL" id="CP000112">
    <property type="protein sequence ID" value="ABB38392.1"/>
    <property type="molecule type" value="Genomic_DNA"/>
</dbReference>
<dbReference type="PANTHER" id="PTHR12677">
    <property type="entry name" value="GOLGI APPARATUS MEMBRANE PROTEIN TVP38-RELATED"/>
    <property type="match status" value="1"/>
</dbReference>